<dbReference type="EMBL" id="CAUYUJ010011260">
    <property type="protein sequence ID" value="CAK0831454.1"/>
    <property type="molecule type" value="Genomic_DNA"/>
</dbReference>
<gene>
    <name evidence="1" type="ORF">PCOR1329_LOCUS29768</name>
</gene>
<sequence>MAPKMSDSWHKKWRAFKEMKADHEKNTKTDTARKFEYTYKKIFMWTSFRDNIGELLADIMEDAEGDDLKARIFSLRGAVQTLEDMAADVVDASVGAFASKFAAPTADRPWKWTLTHADLARGPVT</sequence>
<protein>
    <submittedName>
        <fullName evidence="1">Uncharacterized protein</fullName>
    </submittedName>
</protein>
<dbReference type="Proteomes" id="UP001189429">
    <property type="component" value="Unassembled WGS sequence"/>
</dbReference>
<evidence type="ECO:0000313" key="2">
    <source>
        <dbReference type="Proteomes" id="UP001189429"/>
    </source>
</evidence>
<name>A0ABN9SIE8_9DINO</name>
<evidence type="ECO:0000313" key="1">
    <source>
        <dbReference type="EMBL" id="CAK0831454.1"/>
    </source>
</evidence>
<reference evidence="1" key="1">
    <citation type="submission" date="2023-10" db="EMBL/GenBank/DDBJ databases">
        <authorList>
            <person name="Chen Y."/>
            <person name="Shah S."/>
            <person name="Dougan E. K."/>
            <person name="Thang M."/>
            <person name="Chan C."/>
        </authorList>
    </citation>
    <scope>NUCLEOTIDE SEQUENCE [LARGE SCALE GENOMIC DNA]</scope>
</reference>
<proteinExistence type="predicted"/>
<organism evidence="1 2">
    <name type="scientific">Prorocentrum cordatum</name>
    <dbReference type="NCBI Taxonomy" id="2364126"/>
    <lineage>
        <taxon>Eukaryota</taxon>
        <taxon>Sar</taxon>
        <taxon>Alveolata</taxon>
        <taxon>Dinophyceae</taxon>
        <taxon>Prorocentrales</taxon>
        <taxon>Prorocentraceae</taxon>
        <taxon>Prorocentrum</taxon>
    </lineage>
</organism>
<comment type="caution">
    <text evidence="1">The sequence shown here is derived from an EMBL/GenBank/DDBJ whole genome shotgun (WGS) entry which is preliminary data.</text>
</comment>
<accession>A0ABN9SIE8</accession>
<keyword evidence="2" id="KW-1185">Reference proteome</keyword>